<keyword evidence="5" id="KW-0677">Repeat</keyword>
<dbReference type="AlphaFoldDB" id="S8CZ61"/>
<dbReference type="Proteomes" id="UP000015453">
    <property type="component" value="Unassembled WGS sequence"/>
</dbReference>
<name>S8CZ61_9LAMI</name>
<dbReference type="Gene3D" id="1.25.10.10">
    <property type="entry name" value="Leucine-rich Repeat Variant"/>
    <property type="match status" value="1"/>
</dbReference>
<dbReference type="PANTHER" id="PTHR23315:SF253">
    <property type="entry name" value="U-BOX DOMAIN-CONTAINING PROTEIN 9"/>
    <property type="match status" value="1"/>
</dbReference>
<keyword evidence="4" id="KW-0808">Transferase</keyword>
<dbReference type="PANTHER" id="PTHR23315">
    <property type="entry name" value="U BOX DOMAIN-CONTAINING"/>
    <property type="match status" value="1"/>
</dbReference>
<keyword evidence="6" id="KW-0833">Ubl conjugation pathway</keyword>
<dbReference type="Pfam" id="PF00514">
    <property type="entry name" value="Arm"/>
    <property type="match status" value="1"/>
</dbReference>
<evidence type="ECO:0000256" key="5">
    <source>
        <dbReference type="ARBA" id="ARBA00022737"/>
    </source>
</evidence>
<dbReference type="Gene3D" id="3.30.40.10">
    <property type="entry name" value="Zinc/RING finger domain, C3HC4 (zinc finger)"/>
    <property type="match status" value="1"/>
</dbReference>
<evidence type="ECO:0000256" key="2">
    <source>
        <dbReference type="ARBA" id="ARBA00004906"/>
    </source>
</evidence>
<feature type="repeat" description="ARM" evidence="7">
    <location>
        <begin position="308"/>
        <end position="350"/>
    </location>
</feature>
<dbReference type="GO" id="GO:0016567">
    <property type="term" value="P:protein ubiquitination"/>
    <property type="evidence" value="ECO:0007669"/>
    <property type="project" value="UniProtKB-UniPathway"/>
</dbReference>
<accession>S8CZ61</accession>
<dbReference type="PROSITE" id="PS50176">
    <property type="entry name" value="ARM_REPEAT"/>
    <property type="match status" value="1"/>
</dbReference>
<evidence type="ECO:0000256" key="4">
    <source>
        <dbReference type="ARBA" id="ARBA00022679"/>
    </source>
</evidence>
<dbReference type="InterPro" id="IPR011989">
    <property type="entry name" value="ARM-like"/>
</dbReference>
<dbReference type="InterPro" id="IPR016024">
    <property type="entry name" value="ARM-type_fold"/>
</dbReference>
<proteinExistence type="predicted"/>
<dbReference type="GO" id="GO:0061630">
    <property type="term" value="F:ubiquitin protein ligase activity"/>
    <property type="evidence" value="ECO:0007669"/>
    <property type="project" value="UniProtKB-EC"/>
</dbReference>
<comment type="caution">
    <text evidence="10">The sequence shown here is derived from an EMBL/GenBank/DDBJ whole genome shotgun (WGS) entry which is preliminary data.</text>
</comment>
<dbReference type="SUPFAM" id="SSF57850">
    <property type="entry name" value="RING/U-box"/>
    <property type="match status" value="1"/>
</dbReference>
<evidence type="ECO:0000256" key="6">
    <source>
        <dbReference type="ARBA" id="ARBA00022786"/>
    </source>
</evidence>
<reference evidence="10 11" key="1">
    <citation type="journal article" date="2013" name="BMC Genomics">
        <title>The miniature genome of a carnivorous plant Genlisea aurea contains a low number of genes and short non-coding sequences.</title>
        <authorList>
            <person name="Leushkin E.V."/>
            <person name="Sutormin R.A."/>
            <person name="Nabieva E.R."/>
            <person name="Penin A.A."/>
            <person name="Kondrashov A.S."/>
            <person name="Logacheva M.D."/>
        </authorList>
    </citation>
    <scope>NUCLEOTIDE SEQUENCE [LARGE SCALE GENOMIC DNA]</scope>
</reference>
<evidence type="ECO:0000256" key="1">
    <source>
        <dbReference type="ARBA" id="ARBA00000900"/>
    </source>
</evidence>
<dbReference type="EC" id="2.3.2.27" evidence="3"/>
<dbReference type="OrthoDB" id="7537227at2759"/>
<dbReference type="SMART" id="SM00185">
    <property type="entry name" value="ARM"/>
    <property type="match status" value="3"/>
</dbReference>
<organism evidence="10 11">
    <name type="scientific">Genlisea aurea</name>
    <dbReference type="NCBI Taxonomy" id="192259"/>
    <lineage>
        <taxon>Eukaryota</taxon>
        <taxon>Viridiplantae</taxon>
        <taxon>Streptophyta</taxon>
        <taxon>Embryophyta</taxon>
        <taxon>Tracheophyta</taxon>
        <taxon>Spermatophyta</taxon>
        <taxon>Magnoliopsida</taxon>
        <taxon>eudicotyledons</taxon>
        <taxon>Gunneridae</taxon>
        <taxon>Pentapetalae</taxon>
        <taxon>asterids</taxon>
        <taxon>lamiids</taxon>
        <taxon>Lamiales</taxon>
        <taxon>Lentibulariaceae</taxon>
        <taxon>Genlisea</taxon>
    </lineage>
</organism>
<dbReference type="InterPro" id="IPR013083">
    <property type="entry name" value="Znf_RING/FYVE/PHD"/>
</dbReference>
<comment type="catalytic activity">
    <reaction evidence="1">
        <text>S-ubiquitinyl-[E2 ubiquitin-conjugating enzyme]-L-cysteine + [acceptor protein]-L-lysine = [E2 ubiquitin-conjugating enzyme]-L-cysteine + N(6)-ubiquitinyl-[acceptor protein]-L-lysine.</text>
        <dbReference type="EC" id="2.3.2.27"/>
    </reaction>
</comment>
<dbReference type="PROSITE" id="PS51698">
    <property type="entry name" value="U_BOX"/>
    <property type="match status" value="1"/>
</dbReference>
<dbReference type="InterPro" id="IPR000225">
    <property type="entry name" value="Armadillo"/>
</dbReference>
<feature type="domain" description="U-box" evidence="9">
    <location>
        <begin position="87"/>
        <end position="161"/>
    </location>
</feature>
<dbReference type="CDD" id="cd16664">
    <property type="entry name" value="RING-Ubox_PUB"/>
    <property type="match status" value="1"/>
</dbReference>
<gene>
    <name evidence="10" type="ORF">M569_01957</name>
</gene>
<evidence type="ECO:0000313" key="11">
    <source>
        <dbReference type="Proteomes" id="UP000015453"/>
    </source>
</evidence>
<dbReference type="FunFam" id="3.30.40.10:FF:000114">
    <property type="entry name" value="RING-type E3 ubiquitin transferase"/>
    <property type="match status" value="1"/>
</dbReference>
<dbReference type="UniPathway" id="UPA00143"/>
<feature type="region of interest" description="Disordered" evidence="8">
    <location>
        <begin position="429"/>
        <end position="452"/>
    </location>
</feature>
<dbReference type="SMART" id="SM00504">
    <property type="entry name" value="Ubox"/>
    <property type="match status" value="1"/>
</dbReference>
<dbReference type="InterPro" id="IPR045210">
    <property type="entry name" value="RING-Ubox_PUB"/>
</dbReference>
<dbReference type="Pfam" id="PF04564">
    <property type="entry name" value="U-box"/>
    <property type="match status" value="1"/>
</dbReference>
<evidence type="ECO:0000256" key="7">
    <source>
        <dbReference type="PROSITE-ProRule" id="PRU00259"/>
    </source>
</evidence>
<dbReference type="EMBL" id="AUSU01000689">
    <property type="protein sequence ID" value="EPS72799.1"/>
    <property type="molecule type" value="Genomic_DNA"/>
</dbReference>
<evidence type="ECO:0000313" key="10">
    <source>
        <dbReference type="EMBL" id="EPS72799.1"/>
    </source>
</evidence>
<protein>
    <recommendedName>
        <fullName evidence="3">RING-type E3 ubiquitin transferase</fullName>
        <ecNumber evidence="3">2.3.2.27</ecNumber>
    </recommendedName>
</protein>
<dbReference type="SUPFAM" id="SSF48371">
    <property type="entry name" value="ARM repeat"/>
    <property type="match status" value="1"/>
</dbReference>
<evidence type="ECO:0000259" key="9">
    <source>
        <dbReference type="PROSITE" id="PS51698"/>
    </source>
</evidence>
<feature type="compositionally biased region" description="Polar residues" evidence="8">
    <location>
        <begin position="435"/>
        <end position="446"/>
    </location>
</feature>
<sequence length="469" mass="51508">MCLEEILMAKKGAALLEESPSAAAKKDLKKMLKAVLDDDDGDFDSEAIDRAMAILSDLKGIKSKKGVGITIHDHHHHHHLRRKSQASVPEEFKCPLSKELMKDPVIIASGQTFDRPFINKWLKSGNRTCPQTLQVLSHTVLTPNHLIREMISRWCADHGIELPDGAKYADEEDALTESDRDHFLSLLAKMSSTLPEQKQAAKELRRLTKNVPSFRALFGESPDAIPKLLFPLSRDGTTADLQEDVITSLLNISIHDNNKKLVAETPAVIPLLVDALKSGTMVTRSNSAAALFTLSALDSNKTLIGRSGALKALVDLLNEGDALAAKDAASAIFNLCIVHENKTRAVAEGAVPAILKKISGRVHVEELVSILTMLSNDQRAVEEMGILGATPFLLEILRATPCPRNKENCVAILYAICCNDRSKWKEMREEESRHGTISQLAQNGTSRAKRKASGILDRLSRRIDLVHTA</sequence>
<keyword evidence="11" id="KW-1185">Reference proteome</keyword>
<dbReference type="InterPro" id="IPR003613">
    <property type="entry name" value="Ubox_domain"/>
</dbReference>
<evidence type="ECO:0000256" key="8">
    <source>
        <dbReference type="SAM" id="MobiDB-lite"/>
    </source>
</evidence>
<comment type="pathway">
    <text evidence="2">Protein modification; protein ubiquitination.</text>
</comment>
<evidence type="ECO:0000256" key="3">
    <source>
        <dbReference type="ARBA" id="ARBA00012483"/>
    </source>
</evidence>